<name>A0A9N7N7V6_STRHE</name>
<proteinExistence type="predicted"/>
<protein>
    <submittedName>
        <fullName evidence="1">Uncharacterized protein</fullName>
    </submittedName>
</protein>
<gene>
    <name evidence="1" type="ORF">SHERM_20186</name>
</gene>
<dbReference type="EMBL" id="CACSLK010024474">
    <property type="protein sequence ID" value="CAA0822960.1"/>
    <property type="molecule type" value="Genomic_DNA"/>
</dbReference>
<organism evidence="1 2">
    <name type="scientific">Striga hermonthica</name>
    <name type="common">Purple witchweed</name>
    <name type="synonym">Buchnera hermonthica</name>
    <dbReference type="NCBI Taxonomy" id="68872"/>
    <lineage>
        <taxon>Eukaryota</taxon>
        <taxon>Viridiplantae</taxon>
        <taxon>Streptophyta</taxon>
        <taxon>Embryophyta</taxon>
        <taxon>Tracheophyta</taxon>
        <taxon>Spermatophyta</taxon>
        <taxon>Magnoliopsida</taxon>
        <taxon>eudicotyledons</taxon>
        <taxon>Gunneridae</taxon>
        <taxon>Pentapetalae</taxon>
        <taxon>asterids</taxon>
        <taxon>lamiids</taxon>
        <taxon>Lamiales</taxon>
        <taxon>Orobanchaceae</taxon>
        <taxon>Buchnereae</taxon>
        <taxon>Striga</taxon>
    </lineage>
</organism>
<keyword evidence="2" id="KW-1185">Reference proteome</keyword>
<dbReference type="Proteomes" id="UP001153555">
    <property type="component" value="Unassembled WGS sequence"/>
</dbReference>
<comment type="caution">
    <text evidence="1">The sequence shown here is derived from an EMBL/GenBank/DDBJ whole genome shotgun (WGS) entry which is preliminary data.</text>
</comment>
<feature type="non-terminal residue" evidence="1">
    <location>
        <position position="1"/>
    </location>
</feature>
<sequence>WRYSCCKHSMLDCYWSIQERTPHPILHLISQVVHDHYKCSIYNQKHAVTKVRPLTFPEFIRSQPTTAKKVHSIHKIASSIYCLSPPFVRDF</sequence>
<dbReference type="AlphaFoldDB" id="A0A9N7N7V6"/>
<accession>A0A9N7N7V6</accession>
<feature type="non-terminal residue" evidence="1">
    <location>
        <position position="91"/>
    </location>
</feature>
<reference evidence="1" key="1">
    <citation type="submission" date="2019-12" db="EMBL/GenBank/DDBJ databases">
        <authorList>
            <person name="Scholes J."/>
        </authorList>
    </citation>
    <scope>NUCLEOTIDE SEQUENCE</scope>
</reference>
<evidence type="ECO:0000313" key="2">
    <source>
        <dbReference type="Proteomes" id="UP001153555"/>
    </source>
</evidence>
<evidence type="ECO:0000313" key="1">
    <source>
        <dbReference type="EMBL" id="CAA0822960.1"/>
    </source>
</evidence>